<keyword evidence="3" id="KW-1185">Reference proteome</keyword>
<dbReference type="PANTHER" id="PTHR43415:SF3">
    <property type="entry name" value="GNAT-FAMILY ACETYLTRANSFERASE"/>
    <property type="match status" value="1"/>
</dbReference>
<evidence type="ECO:0000259" key="1">
    <source>
        <dbReference type="PROSITE" id="PS51186"/>
    </source>
</evidence>
<dbReference type="RefSeq" id="WP_183972085.1">
    <property type="nucleotide sequence ID" value="NZ_JACIBY010000002.1"/>
</dbReference>
<protein>
    <submittedName>
        <fullName evidence="2">RimJ/RimL family protein N-acetyltransferase</fullName>
    </submittedName>
</protein>
<evidence type="ECO:0000313" key="2">
    <source>
        <dbReference type="EMBL" id="MBB3837360.1"/>
    </source>
</evidence>
<dbReference type="PROSITE" id="PS51186">
    <property type="entry name" value="GNAT"/>
    <property type="match status" value="1"/>
</dbReference>
<evidence type="ECO:0000313" key="3">
    <source>
        <dbReference type="Proteomes" id="UP000541352"/>
    </source>
</evidence>
<dbReference type="Proteomes" id="UP000541352">
    <property type="component" value="Unassembled WGS sequence"/>
</dbReference>
<comment type="caution">
    <text evidence="2">The sequence shown here is derived from an EMBL/GenBank/DDBJ whole genome shotgun (WGS) entry which is preliminary data.</text>
</comment>
<accession>A0A7W6EP97</accession>
<dbReference type="SUPFAM" id="SSF55729">
    <property type="entry name" value="Acyl-CoA N-acyltransferases (Nat)"/>
    <property type="match status" value="2"/>
</dbReference>
<name>A0A7W6EP97_9BACT</name>
<dbReference type="Pfam" id="PF13420">
    <property type="entry name" value="Acetyltransf_4"/>
    <property type="match status" value="1"/>
</dbReference>
<feature type="domain" description="N-acetyltransferase" evidence="1">
    <location>
        <begin position="186"/>
        <end position="335"/>
    </location>
</feature>
<dbReference type="InterPro" id="IPR000182">
    <property type="entry name" value="GNAT_dom"/>
</dbReference>
<sequence>MRNYKCLSRQIFENESYQLVPLRDEDKYLIRQWRNEQIYHLRQSKPLTLEAQEAYFSTVVSSLFEQNQPSQLLFSFLKDGQLVAYGGLVHINWVDKYAEISFLMNTSLEKDYFEEFWLNYLQLIEKVGFSEANFHKLFTYAFDVRPHLYPVLEKAGFPLEARLKEHCFFDGRFIDVLIHSKLNRTLSFRKAIGSDVDLYFEWANDEGTRQNSFNSDPIPYDKHVDWFVKKIQAPNSLMLVFENHLKQPVGQVRIDKNDDESVIGISIANHFRGNGFATSMIAQSIQAFFETFETESSVIAYIKLANLASKKAFERAGFHELESTADYYKLQTNRQP</sequence>
<reference evidence="2 3" key="1">
    <citation type="submission" date="2020-08" db="EMBL/GenBank/DDBJ databases">
        <title>Genomic Encyclopedia of Type Strains, Phase IV (KMG-IV): sequencing the most valuable type-strain genomes for metagenomic binning, comparative biology and taxonomic classification.</title>
        <authorList>
            <person name="Goeker M."/>
        </authorList>
    </citation>
    <scope>NUCLEOTIDE SEQUENCE [LARGE SCALE GENOMIC DNA]</scope>
    <source>
        <strain evidence="2 3">DSM 17976</strain>
    </source>
</reference>
<dbReference type="PANTHER" id="PTHR43415">
    <property type="entry name" value="SPERMIDINE N(1)-ACETYLTRANSFERASE"/>
    <property type="match status" value="1"/>
</dbReference>
<gene>
    <name evidence="2" type="ORF">FHS57_001354</name>
</gene>
<dbReference type="InterPro" id="IPR016181">
    <property type="entry name" value="Acyl_CoA_acyltransferase"/>
</dbReference>
<organism evidence="2 3">
    <name type="scientific">Runella defluvii</name>
    <dbReference type="NCBI Taxonomy" id="370973"/>
    <lineage>
        <taxon>Bacteria</taxon>
        <taxon>Pseudomonadati</taxon>
        <taxon>Bacteroidota</taxon>
        <taxon>Cytophagia</taxon>
        <taxon>Cytophagales</taxon>
        <taxon>Spirosomataceae</taxon>
        <taxon>Runella</taxon>
    </lineage>
</organism>
<proteinExistence type="predicted"/>
<dbReference type="Gene3D" id="3.40.630.30">
    <property type="match status" value="2"/>
</dbReference>
<dbReference type="GO" id="GO:0016747">
    <property type="term" value="F:acyltransferase activity, transferring groups other than amino-acyl groups"/>
    <property type="evidence" value="ECO:0007669"/>
    <property type="project" value="InterPro"/>
</dbReference>
<keyword evidence="2" id="KW-0808">Transferase</keyword>
<dbReference type="Pfam" id="PF13302">
    <property type="entry name" value="Acetyltransf_3"/>
    <property type="match status" value="1"/>
</dbReference>
<dbReference type="EMBL" id="JACIBY010000002">
    <property type="protein sequence ID" value="MBB3837360.1"/>
    <property type="molecule type" value="Genomic_DNA"/>
</dbReference>
<dbReference type="AlphaFoldDB" id="A0A7W6EP97"/>